<evidence type="ECO:0000256" key="7">
    <source>
        <dbReference type="ARBA" id="ARBA00022756"/>
    </source>
</evidence>
<evidence type="ECO:0000256" key="9">
    <source>
        <dbReference type="ARBA" id="ARBA00023014"/>
    </source>
</evidence>
<reference evidence="12" key="1">
    <citation type="submission" date="2024-06" db="EMBL/GenBank/DDBJ databases">
        <title>Lacrimispora cavernae sp. nov., a novel anaerobe isolated from bat guano pile inside a cave.</title>
        <authorList>
            <person name="Miller S.L."/>
            <person name="Lu N."/>
            <person name="King J."/>
            <person name="Sankaranarayanan K."/>
            <person name="Lawson P.A."/>
        </authorList>
    </citation>
    <scope>NUCLEOTIDE SEQUENCE</scope>
    <source>
        <strain evidence="12">BS-2</strain>
    </source>
</reference>
<dbReference type="InterPro" id="IPR006638">
    <property type="entry name" value="Elp3/MiaA/NifB-like_rSAM"/>
</dbReference>
<protein>
    <recommendedName>
        <fullName evidence="2">biotin synthase</fullName>
        <ecNumber evidence="2">2.8.1.6</ecNumber>
    </recommendedName>
</protein>
<dbReference type="GO" id="GO:0051537">
    <property type="term" value="F:2 iron, 2 sulfur cluster binding"/>
    <property type="evidence" value="ECO:0007669"/>
    <property type="project" value="UniProtKB-KW"/>
</dbReference>
<dbReference type="PANTHER" id="PTHR22976:SF2">
    <property type="entry name" value="BIOTIN SYNTHASE, MITOCHONDRIAL"/>
    <property type="match status" value="1"/>
</dbReference>
<dbReference type="SFLD" id="SFLDG01060">
    <property type="entry name" value="BATS_domain_containing"/>
    <property type="match status" value="1"/>
</dbReference>
<keyword evidence="8" id="KW-0408">Iron</keyword>
<dbReference type="InterPro" id="IPR002684">
    <property type="entry name" value="Biotin_synth/BioAB"/>
</dbReference>
<dbReference type="CDD" id="cd01335">
    <property type="entry name" value="Radical_SAM"/>
    <property type="match status" value="1"/>
</dbReference>
<evidence type="ECO:0000256" key="10">
    <source>
        <dbReference type="ARBA" id="ARBA00051157"/>
    </source>
</evidence>
<dbReference type="SFLD" id="SFLDS00029">
    <property type="entry name" value="Radical_SAM"/>
    <property type="match status" value="1"/>
</dbReference>
<comment type="pathway">
    <text evidence="1">Cofactor biosynthesis; biotin biosynthesis; biotin from 7,8-diaminononanoate: step 2/2.</text>
</comment>
<gene>
    <name evidence="12" type="ORF">ABFV83_16435</name>
</gene>
<dbReference type="PROSITE" id="PS51918">
    <property type="entry name" value="RADICAL_SAM"/>
    <property type="match status" value="1"/>
</dbReference>
<evidence type="ECO:0000256" key="6">
    <source>
        <dbReference type="ARBA" id="ARBA00022723"/>
    </source>
</evidence>
<evidence type="ECO:0000256" key="2">
    <source>
        <dbReference type="ARBA" id="ARBA00012236"/>
    </source>
</evidence>
<keyword evidence="9" id="KW-0411">Iron-sulfur</keyword>
<evidence type="ECO:0000259" key="11">
    <source>
        <dbReference type="PROSITE" id="PS51918"/>
    </source>
</evidence>
<dbReference type="EC" id="2.8.1.6" evidence="2"/>
<evidence type="ECO:0000313" key="12">
    <source>
        <dbReference type="EMBL" id="XBS53389.1"/>
    </source>
</evidence>
<dbReference type="PANTHER" id="PTHR22976">
    <property type="entry name" value="BIOTIN SYNTHASE"/>
    <property type="match status" value="1"/>
</dbReference>
<keyword evidence="4" id="KW-0949">S-adenosyl-L-methionine</keyword>
<keyword evidence="5" id="KW-0001">2Fe-2S</keyword>
<dbReference type="InterPro" id="IPR007197">
    <property type="entry name" value="rSAM"/>
</dbReference>
<comment type="catalytic activity">
    <reaction evidence="10">
        <text>(4R,5S)-dethiobiotin + (sulfur carrier)-SH + 2 reduced [2Fe-2S]-[ferredoxin] + 2 S-adenosyl-L-methionine = (sulfur carrier)-H + biotin + 2 5'-deoxyadenosine + 2 L-methionine + 2 oxidized [2Fe-2S]-[ferredoxin]</text>
        <dbReference type="Rhea" id="RHEA:22060"/>
        <dbReference type="Rhea" id="RHEA-COMP:10000"/>
        <dbReference type="Rhea" id="RHEA-COMP:10001"/>
        <dbReference type="Rhea" id="RHEA-COMP:14737"/>
        <dbReference type="Rhea" id="RHEA-COMP:14739"/>
        <dbReference type="ChEBI" id="CHEBI:17319"/>
        <dbReference type="ChEBI" id="CHEBI:29917"/>
        <dbReference type="ChEBI" id="CHEBI:33737"/>
        <dbReference type="ChEBI" id="CHEBI:33738"/>
        <dbReference type="ChEBI" id="CHEBI:57586"/>
        <dbReference type="ChEBI" id="CHEBI:57844"/>
        <dbReference type="ChEBI" id="CHEBI:59789"/>
        <dbReference type="ChEBI" id="CHEBI:64428"/>
        <dbReference type="ChEBI" id="CHEBI:149473"/>
        <dbReference type="EC" id="2.8.1.6"/>
    </reaction>
</comment>
<keyword evidence="7" id="KW-0093">Biotin biosynthesis</keyword>
<evidence type="ECO:0000256" key="5">
    <source>
        <dbReference type="ARBA" id="ARBA00022714"/>
    </source>
</evidence>
<name>A0AAU7PMC4_9FIRM</name>
<dbReference type="GO" id="GO:0004076">
    <property type="term" value="F:biotin synthase activity"/>
    <property type="evidence" value="ECO:0007669"/>
    <property type="project" value="UniProtKB-EC"/>
</dbReference>
<dbReference type="SMART" id="SM00729">
    <property type="entry name" value="Elp3"/>
    <property type="match status" value="1"/>
</dbReference>
<evidence type="ECO:0000256" key="1">
    <source>
        <dbReference type="ARBA" id="ARBA00004942"/>
    </source>
</evidence>
<evidence type="ECO:0000256" key="8">
    <source>
        <dbReference type="ARBA" id="ARBA00023004"/>
    </source>
</evidence>
<dbReference type="InterPro" id="IPR013785">
    <property type="entry name" value="Aldolase_TIM"/>
</dbReference>
<dbReference type="Gene3D" id="3.20.20.70">
    <property type="entry name" value="Aldolase class I"/>
    <property type="match status" value="1"/>
</dbReference>
<dbReference type="GO" id="GO:0046872">
    <property type="term" value="F:metal ion binding"/>
    <property type="evidence" value="ECO:0007669"/>
    <property type="project" value="UniProtKB-KW"/>
</dbReference>
<organism evidence="12">
    <name type="scientific">Lacrimispora sp. BS-2</name>
    <dbReference type="NCBI Taxonomy" id="3151850"/>
    <lineage>
        <taxon>Bacteria</taxon>
        <taxon>Bacillati</taxon>
        <taxon>Bacillota</taxon>
        <taxon>Clostridia</taxon>
        <taxon>Lachnospirales</taxon>
        <taxon>Lachnospiraceae</taxon>
        <taxon>Lacrimispora</taxon>
    </lineage>
</organism>
<dbReference type="SUPFAM" id="SSF102114">
    <property type="entry name" value="Radical SAM enzymes"/>
    <property type="match status" value="1"/>
</dbReference>
<evidence type="ECO:0000256" key="4">
    <source>
        <dbReference type="ARBA" id="ARBA00022691"/>
    </source>
</evidence>
<dbReference type="EMBL" id="CP157940">
    <property type="protein sequence ID" value="XBS53389.1"/>
    <property type="molecule type" value="Genomic_DNA"/>
</dbReference>
<sequence>MNCRMMTKGGVNVERGLTPAEALELMQNARNLNQPDAAFDLFRRACQKRKQILGDQLWWTSGSGGIFPCHVVPRCSYCSFFTEDHFPMDALLRGLELIEDMGIRQFHISGGTDLNGGFEEPLLAMVRTIRDHSNLELEVNLGPSFSEQTVLELKRLGVESVTSSLECTNPEIFSAVKPGDSLPRRQKLLEICEELEMPSRTMMLVGLGERDADRIAQLFYLKQFNRLYQLRISRFMPFAGTALQAHPRCSPWETALVTAIARLILPGREISLAAGNSPEDIPLWYLAGGGNQLLGVSITKRAPKASSEVIVHEIGNHIYVVDKRKEIERILEGMLLKI</sequence>
<keyword evidence="3" id="KW-0004">4Fe-4S</keyword>
<dbReference type="GO" id="GO:0009102">
    <property type="term" value="P:biotin biosynthetic process"/>
    <property type="evidence" value="ECO:0007669"/>
    <property type="project" value="UniProtKB-KW"/>
</dbReference>
<dbReference type="GO" id="GO:0051539">
    <property type="term" value="F:4 iron, 4 sulfur cluster binding"/>
    <property type="evidence" value="ECO:0007669"/>
    <property type="project" value="UniProtKB-KW"/>
</dbReference>
<dbReference type="AlphaFoldDB" id="A0AAU7PMC4"/>
<accession>A0AAU7PMC4</accession>
<proteinExistence type="predicted"/>
<dbReference type="RefSeq" id="WP_349945350.1">
    <property type="nucleotide sequence ID" value="NZ_CP157940.1"/>
</dbReference>
<evidence type="ECO:0000256" key="3">
    <source>
        <dbReference type="ARBA" id="ARBA00022485"/>
    </source>
</evidence>
<keyword evidence="6" id="KW-0479">Metal-binding</keyword>
<dbReference type="InterPro" id="IPR058240">
    <property type="entry name" value="rSAM_sf"/>
</dbReference>
<feature type="domain" description="Radical SAM core" evidence="11">
    <location>
        <begin position="51"/>
        <end position="273"/>
    </location>
</feature>
<dbReference type="Pfam" id="PF04055">
    <property type="entry name" value="Radical_SAM"/>
    <property type="match status" value="1"/>
</dbReference>